<evidence type="ECO:0008006" key="3">
    <source>
        <dbReference type="Google" id="ProtNLM"/>
    </source>
</evidence>
<reference evidence="1 2" key="1">
    <citation type="submission" date="2020-08" db="EMBL/GenBank/DDBJ databases">
        <title>Genome public.</title>
        <authorList>
            <person name="Liu C."/>
            <person name="Sun Q."/>
        </authorList>
    </citation>
    <scope>NUCLEOTIDE SEQUENCE [LARGE SCALE GENOMIC DNA]</scope>
    <source>
        <strain evidence="1 2">NSJ-9</strain>
    </source>
</reference>
<evidence type="ECO:0000313" key="2">
    <source>
        <dbReference type="Proteomes" id="UP000643810"/>
    </source>
</evidence>
<accession>A0ABR7GG87</accession>
<sequence length="49" mass="5529">MQQIEEKNYASDLIASGIARNNIYEIAFAFDGKEVLVKERHVTASDDEV</sequence>
<protein>
    <recommendedName>
        <fullName evidence="3">Aminoglycoside phosphotransferase</fullName>
    </recommendedName>
</protein>
<name>A0ABR7GG87_9FIRM</name>
<evidence type="ECO:0000313" key="1">
    <source>
        <dbReference type="EMBL" id="MBC5686465.1"/>
    </source>
</evidence>
<dbReference type="EMBL" id="JACOPG010000003">
    <property type="protein sequence ID" value="MBC5686465.1"/>
    <property type="molecule type" value="Genomic_DNA"/>
</dbReference>
<gene>
    <name evidence="1" type="ORF">H8R94_07625</name>
</gene>
<comment type="caution">
    <text evidence="1">The sequence shown here is derived from an EMBL/GenBank/DDBJ whole genome shotgun (WGS) entry which is preliminary data.</text>
</comment>
<proteinExistence type="predicted"/>
<dbReference type="RefSeq" id="WP_186854301.1">
    <property type="nucleotide sequence ID" value="NZ_JACOPG010000003.1"/>
</dbReference>
<dbReference type="Proteomes" id="UP000643810">
    <property type="component" value="Unassembled WGS sequence"/>
</dbReference>
<keyword evidence="2" id="KW-1185">Reference proteome</keyword>
<organism evidence="1 2">
    <name type="scientific">Roseburia lenta</name>
    <dbReference type="NCBI Taxonomy" id="2763061"/>
    <lineage>
        <taxon>Bacteria</taxon>
        <taxon>Bacillati</taxon>
        <taxon>Bacillota</taxon>
        <taxon>Clostridia</taxon>
        <taxon>Lachnospirales</taxon>
        <taxon>Lachnospiraceae</taxon>
        <taxon>Roseburia</taxon>
    </lineage>
</organism>